<evidence type="ECO:0000256" key="2">
    <source>
        <dbReference type="SAM" id="Phobius"/>
    </source>
</evidence>
<organism evidence="4 5">
    <name type="scientific">Planoprotostelium fungivorum</name>
    <dbReference type="NCBI Taxonomy" id="1890364"/>
    <lineage>
        <taxon>Eukaryota</taxon>
        <taxon>Amoebozoa</taxon>
        <taxon>Evosea</taxon>
        <taxon>Variosea</taxon>
        <taxon>Cavosteliida</taxon>
        <taxon>Cavosteliaceae</taxon>
        <taxon>Planoprotostelium</taxon>
    </lineage>
</organism>
<proteinExistence type="predicted"/>
<feature type="region of interest" description="Disordered" evidence="1">
    <location>
        <begin position="285"/>
        <end position="305"/>
    </location>
</feature>
<dbReference type="InterPro" id="IPR011576">
    <property type="entry name" value="Pyridox_Oxase_N"/>
</dbReference>
<keyword evidence="2" id="KW-0472">Membrane</keyword>
<name>A0A2P6NLK9_9EUKA</name>
<dbReference type="InParanoid" id="A0A2P6NLK9"/>
<dbReference type="EMBL" id="MDYQ01000056">
    <property type="protein sequence ID" value="PRP84812.1"/>
    <property type="molecule type" value="Genomic_DNA"/>
</dbReference>
<evidence type="ECO:0000259" key="3">
    <source>
        <dbReference type="Pfam" id="PF01243"/>
    </source>
</evidence>
<dbReference type="InterPro" id="IPR052841">
    <property type="entry name" value="PMP_oxidase-like"/>
</dbReference>
<dbReference type="PANTHER" id="PTHR28040:SF1">
    <property type="entry name" value="PYRIDOXAMINE 5'-PHOSPHATE OXIDASE YLR456W HOMOLOG-RELATED"/>
    <property type="match status" value="1"/>
</dbReference>
<dbReference type="Pfam" id="PF01243">
    <property type="entry name" value="PNPOx_N"/>
    <property type="match status" value="1"/>
</dbReference>
<comment type="caution">
    <text evidence="4">The sequence shown here is derived from an EMBL/GenBank/DDBJ whole genome shotgun (WGS) entry which is preliminary data.</text>
</comment>
<dbReference type="OrthoDB" id="5300823at2759"/>
<sequence>MTTSGDIVGRFTNSPFHPPKEVLFLLENCSLAFLATANRECKPEQSIMFFTWDPQDKVIIFVTPRELKYRNIVENSNVCVLLHSFEGAASTRAAFESVLPVTINIYATAQTATGETEERYRKLHMERHPKYSGAFQGEDKAVVYCKVNNVRLVTVKGEIAYWSKEEVDIIDPTNIDSNSNIMGQEDQYQPQPYGTSHPYAPVSHTQPLLNPAPVYGTTYIVQQNVQSVYHDPYDTVYVAYRPRFYRTMSPAAAKIFIIFFVFFCLCSLALAIGLPLFFFVFASSSSSDSSSSSSNTTHCSSYTSE</sequence>
<keyword evidence="5" id="KW-1185">Reference proteome</keyword>
<evidence type="ECO:0000256" key="1">
    <source>
        <dbReference type="SAM" id="MobiDB-lite"/>
    </source>
</evidence>
<evidence type="ECO:0000313" key="4">
    <source>
        <dbReference type="EMBL" id="PRP84812.1"/>
    </source>
</evidence>
<feature type="transmembrane region" description="Helical" evidence="2">
    <location>
        <begin position="255"/>
        <end position="282"/>
    </location>
</feature>
<keyword evidence="2" id="KW-0812">Transmembrane</keyword>
<protein>
    <recommendedName>
        <fullName evidence="3">Pyridoxamine 5'-phosphate oxidase N-terminal domain-containing protein</fullName>
    </recommendedName>
</protein>
<dbReference type="Proteomes" id="UP000241769">
    <property type="component" value="Unassembled WGS sequence"/>
</dbReference>
<gene>
    <name evidence="4" type="ORF">PROFUN_07466</name>
</gene>
<evidence type="ECO:0000313" key="5">
    <source>
        <dbReference type="Proteomes" id="UP000241769"/>
    </source>
</evidence>
<reference evidence="4 5" key="1">
    <citation type="journal article" date="2018" name="Genome Biol. Evol.">
        <title>Multiple Roots of Fruiting Body Formation in Amoebozoa.</title>
        <authorList>
            <person name="Hillmann F."/>
            <person name="Forbes G."/>
            <person name="Novohradska S."/>
            <person name="Ferling I."/>
            <person name="Riege K."/>
            <person name="Groth M."/>
            <person name="Westermann M."/>
            <person name="Marz M."/>
            <person name="Spaller T."/>
            <person name="Winckler T."/>
            <person name="Schaap P."/>
            <person name="Glockner G."/>
        </authorList>
    </citation>
    <scope>NUCLEOTIDE SEQUENCE [LARGE SCALE GENOMIC DNA]</scope>
    <source>
        <strain evidence="4 5">Jena</strain>
    </source>
</reference>
<dbReference type="GO" id="GO:0005634">
    <property type="term" value="C:nucleus"/>
    <property type="evidence" value="ECO:0007669"/>
    <property type="project" value="TreeGrafter"/>
</dbReference>
<dbReference type="SUPFAM" id="SSF50475">
    <property type="entry name" value="FMN-binding split barrel"/>
    <property type="match status" value="1"/>
</dbReference>
<keyword evidence="2" id="KW-1133">Transmembrane helix</keyword>
<accession>A0A2P6NLK9</accession>
<dbReference type="PANTHER" id="PTHR28040">
    <property type="entry name" value="PYRIDOXAMINE 5'-PHOSPHATE OXIDASE YLR456W HOMOLOG-RELATED"/>
    <property type="match status" value="1"/>
</dbReference>
<dbReference type="AlphaFoldDB" id="A0A2P6NLK9"/>
<dbReference type="Gene3D" id="2.30.110.10">
    <property type="entry name" value="Electron Transport, Fmn-binding Protein, Chain A"/>
    <property type="match status" value="1"/>
</dbReference>
<dbReference type="InterPro" id="IPR012349">
    <property type="entry name" value="Split_barrel_FMN-bd"/>
</dbReference>
<dbReference type="GO" id="GO:0005737">
    <property type="term" value="C:cytoplasm"/>
    <property type="evidence" value="ECO:0007669"/>
    <property type="project" value="TreeGrafter"/>
</dbReference>
<feature type="domain" description="Pyridoxamine 5'-phosphate oxidase N-terminal" evidence="3">
    <location>
        <begin position="20"/>
        <end position="128"/>
    </location>
</feature>